<reference evidence="1" key="1">
    <citation type="submission" date="2021-03" db="EMBL/GenBank/DDBJ databases">
        <authorList>
            <person name="Li Z."/>
            <person name="Yang C."/>
        </authorList>
    </citation>
    <scope>NUCLEOTIDE SEQUENCE</scope>
    <source>
        <strain evidence="1">Dzin_1.0</strain>
        <tissue evidence="1">Leaf</tissue>
    </source>
</reference>
<proteinExistence type="predicted"/>
<dbReference type="OrthoDB" id="684667at2759"/>
<protein>
    <submittedName>
        <fullName evidence="1">Uncharacterized protein</fullName>
    </submittedName>
</protein>
<comment type="caution">
    <text evidence="1">The sequence shown here is derived from an EMBL/GenBank/DDBJ whole genome shotgun (WGS) entry which is preliminary data.</text>
</comment>
<evidence type="ECO:0000313" key="2">
    <source>
        <dbReference type="Proteomes" id="UP001085076"/>
    </source>
</evidence>
<dbReference type="AlphaFoldDB" id="A0A9D5H8L4"/>
<sequence length="120" mass="13937">MRGDDRPGLVVRLDLRLTLVHTRWLPRLEARSSLLCLLGFNREFKWWSADYSWDLFNLSMMNPWWFDGGAATTCYVALHPQVQGVTGIYFVDSNVSEVKSHVADPEMAKKFWEISLNMIN</sequence>
<dbReference type="PANTHER" id="PTHR48476:SF1">
    <property type="entry name" value="SHORT-CHAIN DEHYDROGENASE TIC 32, CHLOROPLASTIC-LIKE"/>
    <property type="match status" value="1"/>
</dbReference>
<name>A0A9D5H8L4_9LILI</name>
<dbReference type="EMBL" id="JAGGNH010000007">
    <property type="protein sequence ID" value="KAJ0967366.1"/>
    <property type="molecule type" value="Genomic_DNA"/>
</dbReference>
<accession>A0A9D5H8L4</accession>
<dbReference type="Proteomes" id="UP001085076">
    <property type="component" value="Miscellaneous, Linkage group lg07"/>
</dbReference>
<evidence type="ECO:0000313" key="1">
    <source>
        <dbReference type="EMBL" id="KAJ0967366.1"/>
    </source>
</evidence>
<dbReference type="InterPro" id="IPR055280">
    <property type="entry name" value="TIC32"/>
</dbReference>
<reference evidence="1" key="2">
    <citation type="journal article" date="2022" name="Hortic Res">
        <title>The genome of Dioscorea zingiberensis sheds light on the biosynthesis, origin and evolution of the medicinally important diosgenin saponins.</title>
        <authorList>
            <person name="Li Y."/>
            <person name="Tan C."/>
            <person name="Li Z."/>
            <person name="Guo J."/>
            <person name="Li S."/>
            <person name="Chen X."/>
            <person name="Wang C."/>
            <person name="Dai X."/>
            <person name="Yang H."/>
            <person name="Song W."/>
            <person name="Hou L."/>
            <person name="Xu J."/>
            <person name="Tong Z."/>
            <person name="Xu A."/>
            <person name="Yuan X."/>
            <person name="Wang W."/>
            <person name="Yang Q."/>
            <person name="Chen L."/>
            <person name="Sun Z."/>
            <person name="Wang K."/>
            <person name="Pan B."/>
            <person name="Chen J."/>
            <person name="Bao Y."/>
            <person name="Liu F."/>
            <person name="Qi X."/>
            <person name="Gang D.R."/>
            <person name="Wen J."/>
            <person name="Li J."/>
        </authorList>
    </citation>
    <scope>NUCLEOTIDE SEQUENCE</scope>
    <source>
        <strain evidence="1">Dzin_1.0</strain>
    </source>
</reference>
<organism evidence="1 2">
    <name type="scientific">Dioscorea zingiberensis</name>
    <dbReference type="NCBI Taxonomy" id="325984"/>
    <lineage>
        <taxon>Eukaryota</taxon>
        <taxon>Viridiplantae</taxon>
        <taxon>Streptophyta</taxon>
        <taxon>Embryophyta</taxon>
        <taxon>Tracheophyta</taxon>
        <taxon>Spermatophyta</taxon>
        <taxon>Magnoliopsida</taxon>
        <taxon>Liliopsida</taxon>
        <taxon>Dioscoreales</taxon>
        <taxon>Dioscoreaceae</taxon>
        <taxon>Dioscorea</taxon>
    </lineage>
</organism>
<dbReference type="PANTHER" id="PTHR48476">
    <property type="entry name" value="SHORT-CHAIN DEHYDROGENASE TIC 32, CHLOROPLASTIC-LIKE"/>
    <property type="match status" value="1"/>
</dbReference>
<keyword evidence="2" id="KW-1185">Reference proteome</keyword>
<gene>
    <name evidence="1" type="ORF">J5N97_024283</name>
</gene>